<comment type="caution">
    <text evidence="2">The sequence shown here is derived from an EMBL/GenBank/DDBJ whole genome shotgun (WGS) entry which is preliminary data.</text>
</comment>
<dbReference type="EMBL" id="CAUOFW020005625">
    <property type="protein sequence ID" value="CAK9171000.1"/>
    <property type="molecule type" value="Genomic_DNA"/>
</dbReference>
<feature type="region of interest" description="Disordered" evidence="1">
    <location>
        <begin position="102"/>
        <end position="151"/>
    </location>
</feature>
<organism evidence="2 3">
    <name type="scientific">Ilex paraguariensis</name>
    <name type="common">yerba mate</name>
    <dbReference type="NCBI Taxonomy" id="185542"/>
    <lineage>
        <taxon>Eukaryota</taxon>
        <taxon>Viridiplantae</taxon>
        <taxon>Streptophyta</taxon>
        <taxon>Embryophyta</taxon>
        <taxon>Tracheophyta</taxon>
        <taxon>Spermatophyta</taxon>
        <taxon>Magnoliopsida</taxon>
        <taxon>eudicotyledons</taxon>
        <taxon>Gunneridae</taxon>
        <taxon>Pentapetalae</taxon>
        <taxon>asterids</taxon>
        <taxon>campanulids</taxon>
        <taxon>Aquifoliales</taxon>
        <taxon>Aquifoliaceae</taxon>
        <taxon>Ilex</taxon>
    </lineage>
</organism>
<reference evidence="2 3" key="1">
    <citation type="submission" date="2024-02" db="EMBL/GenBank/DDBJ databases">
        <authorList>
            <person name="Vignale AGUSTIN F."/>
            <person name="Sosa J E."/>
            <person name="Modenutti C."/>
        </authorList>
    </citation>
    <scope>NUCLEOTIDE SEQUENCE [LARGE SCALE GENOMIC DNA]</scope>
</reference>
<evidence type="ECO:0000313" key="2">
    <source>
        <dbReference type="EMBL" id="CAK9171000.1"/>
    </source>
</evidence>
<dbReference type="AlphaFoldDB" id="A0ABC8TNF1"/>
<gene>
    <name evidence="2" type="ORF">ILEXP_LOCUS40528</name>
</gene>
<protein>
    <submittedName>
        <fullName evidence="2">Uncharacterized protein</fullName>
    </submittedName>
</protein>
<accession>A0ABC8TNF1</accession>
<feature type="compositionally biased region" description="Basic and acidic residues" evidence="1">
    <location>
        <begin position="11"/>
        <end position="21"/>
    </location>
</feature>
<feature type="compositionally biased region" description="Polar residues" evidence="1">
    <location>
        <begin position="1"/>
        <end position="10"/>
    </location>
</feature>
<evidence type="ECO:0000256" key="1">
    <source>
        <dbReference type="SAM" id="MobiDB-lite"/>
    </source>
</evidence>
<evidence type="ECO:0000313" key="3">
    <source>
        <dbReference type="Proteomes" id="UP001642360"/>
    </source>
</evidence>
<proteinExistence type="predicted"/>
<name>A0ABC8TNF1_9AQUA</name>
<sequence length="170" mass="18893">MRRKGNNGSPNERDMPLDKGNRSKGNWAIEKGPSLDNGVVGALEVSSNQQVSESDRMEHWAIEDFMDSLIAFLAQPKQLPKLGDTEGLDEITYTRELIGTKKWRRKEKGTIPPVQTSSQVNLYGKRNQSEGNEDRTSSLGGDSKKKVRLSSESRDLALVEMEEVMLGSGL</sequence>
<keyword evidence="3" id="KW-1185">Reference proteome</keyword>
<feature type="region of interest" description="Disordered" evidence="1">
    <location>
        <begin position="1"/>
        <end position="38"/>
    </location>
</feature>
<dbReference type="Proteomes" id="UP001642360">
    <property type="component" value="Unassembled WGS sequence"/>
</dbReference>